<name>A0A1I2FP09_9ACTN</name>
<accession>A0A1I2FP09</accession>
<dbReference type="SUPFAM" id="SSF144091">
    <property type="entry name" value="Rhomboid-like"/>
    <property type="match status" value="1"/>
</dbReference>
<evidence type="ECO:0000259" key="8">
    <source>
        <dbReference type="Pfam" id="PF01694"/>
    </source>
</evidence>
<dbReference type="GO" id="GO:0004252">
    <property type="term" value="F:serine-type endopeptidase activity"/>
    <property type="evidence" value="ECO:0007669"/>
    <property type="project" value="InterPro"/>
</dbReference>
<dbReference type="GO" id="GO:0016020">
    <property type="term" value="C:membrane"/>
    <property type="evidence" value="ECO:0007669"/>
    <property type="project" value="UniProtKB-SubCell"/>
</dbReference>
<dbReference type="InterPro" id="IPR022764">
    <property type="entry name" value="Peptidase_S54_rhomboid_dom"/>
</dbReference>
<keyword evidence="4" id="KW-0378">Hydrolase</keyword>
<feature type="transmembrane region" description="Helical" evidence="7">
    <location>
        <begin position="237"/>
        <end position="253"/>
    </location>
</feature>
<feature type="domain" description="Peptidase S54 rhomboid" evidence="8">
    <location>
        <begin position="121"/>
        <end position="250"/>
    </location>
</feature>
<keyword evidence="9" id="KW-0645">Protease</keyword>
<dbReference type="Gene3D" id="1.20.1540.10">
    <property type="entry name" value="Rhomboid-like"/>
    <property type="match status" value="1"/>
</dbReference>
<keyword evidence="3 7" id="KW-0812">Transmembrane</keyword>
<dbReference type="GO" id="GO:0006508">
    <property type="term" value="P:proteolysis"/>
    <property type="evidence" value="ECO:0007669"/>
    <property type="project" value="UniProtKB-KW"/>
</dbReference>
<evidence type="ECO:0000313" key="10">
    <source>
        <dbReference type="Proteomes" id="UP000198589"/>
    </source>
</evidence>
<dbReference type="SUPFAM" id="SSF57845">
    <property type="entry name" value="B-box zinc-binding domain"/>
    <property type="match status" value="1"/>
</dbReference>
<dbReference type="PANTHER" id="PTHR43731">
    <property type="entry name" value="RHOMBOID PROTEASE"/>
    <property type="match status" value="1"/>
</dbReference>
<dbReference type="Pfam" id="PF01694">
    <property type="entry name" value="Rhomboid"/>
    <property type="match status" value="1"/>
</dbReference>
<dbReference type="AlphaFoldDB" id="A0A1I2FP09"/>
<keyword evidence="6 7" id="KW-0472">Membrane</keyword>
<sequence>MGRTGPSACYRHPDRPTGISCTRCDRPICPECMVPASVGFQCPACVREGQAAVRPVRRGSGLRAAGRRWGVVTLGLIAANVAMFLVTALSALTVGRSPLDNSASPVFDALSQWPFGVILFGEWWRVLTAAFLHIGPVHLAMNMLALLLFGSELERRLGAWRYLSLYLVSALGGAAAIQLLGDPRVPVAGASAAIYGLLGALGVLMVARREDLRGLLTLLLINVFISFLPGISLLGHLGGLVAGALAAGILVVTRRRGSVQIPALAALGVLLLVVALTVPTLTVLGL</sequence>
<dbReference type="EMBL" id="FOND01000008">
    <property type="protein sequence ID" value="SFF06186.1"/>
    <property type="molecule type" value="Genomic_DNA"/>
</dbReference>
<evidence type="ECO:0000256" key="5">
    <source>
        <dbReference type="ARBA" id="ARBA00022989"/>
    </source>
</evidence>
<dbReference type="InterPro" id="IPR050925">
    <property type="entry name" value="Rhomboid_protease_S54"/>
</dbReference>
<dbReference type="InterPro" id="IPR035952">
    <property type="entry name" value="Rhomboid-like_sf"/>
</dbReference>
<evidence type="ECO:0000256" key="4">
    <source>
        <dbReference type="ARBA" id="ARBA00022801"/>
    </source>
</evidence>
<comment type="similarity">
    <text evidence="2">Belongs to the peptidase S54 family.</text>
</comment>
<evidence type="ECO:0000256" key="6">
    <source>
        <dbReference type="ARBA" id="ARBA00023136"/>
    </source>
</evidence>
<protein>
    <submittedName>
        <fullName evidence="9">Membrane associated serine protease, rhomboid family</fullName>
    </submittedName>
</protein>
<evidence type="ECO:0000256" key="7">
    <source>
        <dbReference type="SAM" id="Phobius"/>
    </source>
</evidence>
<comment type="subcellular location">
    <subcellularLocation>
        <location evidence="1">Membrane</location>
        <topology evidence="1">Multi-pass membrane protein</topology>
    </subcellularLocation>
</comment>
<proteinExistence type="inferred from homology"/>
<feature type="transmembrane region" description="Helical" evidence="7">
    <location>
        <begin position="69"/>
        <end position="92"/>
    </location>
</feature>
<evidence type="ECO:0000256" key="2">
    <source>
        <dbReference type="ARBA" id="ARBA00009045"/>
    </source>
</evidence>
<feature type="transmembrane region" description="Helical" evidence="7">
    <location>
        <begin position="214"/>
        <end position="231"/>
    </location>
</feature>
<reference evidence="10" key="1">
    <citation type="submission" date="2016-10" db="EMBL/GenBank/DDBJ databases">
        <authorList>
            <person name="Varghese N."/>
            <person name="Submissions S."/>
        </authorList>
    </citation>
    <scope>NUCLEOTIDE SEQUENCE [LARGE SCALE GENOMIC DNA]</scope>
    <source>
        <strain evidence="10">DSM 46838</strain>
    </source>
</reference>
<dbReference type="STRING" id="1798228.SAMN05216574_108147"/>
<keyword evidence="5 7" id="KW-1133">Transmembrane helix</keyword>
<organism evidence="9 10">
    <name type="scientific">Blastococcus tunisiensis</name>
    <dbReference type="NCBI Taxonomy" id="1798228"/>
    <lineage>
        <taxon>Bacteria</taxon>
        <taxon>Bacillati</taxon>
        <taxon>Actinomycetota</taxon>
        <taxon>Actinomycetes</taxon>
        <taxon>Geodermatophilales</taxon>
        <taxon>Geodermatophilaceae</taxon>
        <taxon>Blastococcus</taxon>
    </lineage>
</organism>
<dbReference type="PANTHER" id="PTHR43731:SF14">
    <property type="entry name" value="PRESENILIN-ASSOCIATED RHOMBOID-LIKE PROTEIN, MITOCHONDRIAL"/>
    <property type="match status" value="1"/>
</dbReference>
<feature type="transmembrane region" description="Helical" evidence="7">
    <location>
        <begin position="265"/>
        <end position="284"/>
    </location>
</feature>
<feature type="transmembrane region" description="Helical" evidence="7">
    <location>
        <begin position="187"/>
        <end position="207"/>
    </location>
</feature>
<evidence type="ECO:0000313" key="9">
    <source>
        <dbReference type="EMBL" id="SFF06186.1"/>
    </source>
</evidence>
<feature type="transmembrane region" description="Helical" evidence="7">
    <location>
        <begin position="162"/>
        <end position="181"/>
    </location>
</feature>
<dbReference type="Proteomes" id="UP000198589">
    <property type="component" value="Unassembled WGS sequence"/>
</dbReference>
<keyword evidence="10" id="KW-1185">Reference proteome</keyword>
<evidence type="ECO:0000256" key="3">
    <source>
        <dbReference type="ARBA" id="ARBA00022692"/>
    </source>
</evidence>
<evidence type="ECO:0000256" key="1">
    <source>
        <dbReference type="ARBA" id="ARBA00004141"/>
    </source>
</evidence>
<gene>
    <name evidence="9" type="ORF">SAMN05216574_108147</name>
</gene>
<feature type="transmembrane region" description="Helical" evidence="7">
    <location>
        <begin position="123"/>
        <end position="150"/>
    </location>
</feature>